<dbReference type="Proteomes" id="UP000646548">
    <property type="component" value="Unassembled WGS sequence"/>
</dbReference>
<feature type="region of interest" description="Disordered" evidence="1">
    <location>
        <begin position="45"/>
        <end position="70"/>
    </location>
</feature>
<organism evidence="2 3">
    <name type="scientific">Oryzias melastigma</name>
    <name type="common">Marine medaka</name>
    <dbReference type="NCBI Taxonomy" id="30732"/>
    <lineage>
        <taxon>Eukaryota</taxon>
        <taxon>Metazoa</taxon>
        <taxon>Chordata</taxon>
        <taxon>Craniata</taxon>
        <taxon>Vertebrata</taxon>
        <taxon>Euteleostomi</taxon>
        <taxon>Actinopterygii</taxon>
        <taxon>Neopterygii</taxon>
        <taxon>Teleostei</taxon>
        <taxon>Neoteleostei</taxon>
        <taxon>Acanthomorphata</taxon>
        <taxon>Ovalentaria</taxon>
        <taxon>Atherinomorphae</taxon>
        <taxon>Beloniformes</taxon>
        <taxon>Adrianichthyidae</taxon>
        <taxon>Oryziinae</taxon>
        <taxon>Oryzias</taxon>
    </lineage>
</organism>
<sequence length="70" mass="7584">MHKCAIVFQAAIKPFPVEAAMHGCLATLGRLSISTSSAEDPLIGFPRKTEAKPNHARLNSDHTNVNEQTI</sequence>
<name>A0A834F688_ORYME</name>
<dbReference type="EMBL" id="WKFB01000581">
    <property type="protein sequence ID" value="KAF6719627.1"/>
    <property type="molecule type" value="Genomic_DNA"/>
</dbReference>
<evidence type="ECO:0000256" key="1">
    <source>
        <dbReference type="SAM" id="MobiDB-lite"/>
    </source>
</evidence>
<feature type="compositionally biased region" description="Polar residues" evidence="1">
    <location>
        <begin position="61"/>
        <end position="70"/>
    </location>
</feature>
<protein>
    <submittedName>
        <fullName evidence="2">Uncharacterized protein</fullName>
    </submittedName>
</protein>
<accession>A0A834F688</accession>
<evidence type="ECO:0000313" key="2">
    <source>
        <dbReference type="EMBL" id="KAF6719627.1"/>
    </source>
</evidence>
<proteinExistence type="predicted"/>
<gene>
    <name evidence="2" type="ORF">FQA47_008498</name>
</gene>
<evidence type="ECO:0000313" key="3">
    <source>
        <dbReference type="Proteomes" id="UP000646548"/>
    </source>
</evidence>
<dbReference type="AlphaFoldDB" id="A0A834F688"/>
<reference evidence="2" key="1">
    <citation type="journal article" name="BMC Genomics">
        <title>Long-read sequencing and de novo genome assembly of marine medaka (Oryzias melastigma).</title>
        <authorList>
            <person name="Liang P."/>
            <person name="Saqib H.S.A."/>
            <person name="Ni X."/>
            <person name="Shen Y."/>
        </authorList>
    </citation>
    <scope>NUCLEOTIDE SEQUENCE</scope>
    <source>
        <strain evidence="2">Bigg-433</strain>
    </source>
</reference>
<comment type="caution">
    <text evidence="2">The sequence shown here is derived from an EMBL/GenBank/DDBJ whole genome shotgun (WGS) entry which is preliminary data.</text>
</comment>